<evidence type="ECO:0000313" key="2">
    <source>
        <dbReference type="EMBL" id="MFD0629871.1"/>
    </source>
</evidence>
<proteinExistence type="predicted"/>
<reference evidence="2" key="3">
    <citation type="submission" date="2024-09" db="EMBL/GenBank/DDBJ databases">
        <authorList>
            <person name="Sun Q."/>
            <person name="Mori K."/>
        </authorList>
    </citation>
    <scope>NUCLEOTIDE SEQUENCE</scope>
    <source>
        <strain evidence="2">JCM 12607</strain>
    </source>
</reference>
<reference evidence="2" key="1">
    <citation type="journal article" date="2014" name="Int. J. Syst. Evol. Microbiol.">
        <title>Complete genome of a new Firmicutes species belonging to the dominant human colonic microbiota ('Ruminococcus bicirculans') reveals two chromosomes and a selective capacity to utilize plant glucans.</title>
        <authorList>
            <consortium name="NISC Comparative Sequencing Program"/>
            <person name="Wegmann U."/>
            <person name="Louis P."/>
            <person name="Goesmann A."/>
            <person name="Henrissat B."/>
            <person name="Duncan S.H."/>
            <person name="Flint H.J."/>
        </authorList>
    </citation>
    <scope>NUCLEOTIDE SEQUENCE</scope>
    <source>
        <strain evidence="2">JCM 12607</strain>
    </source>
</reference>
<name>A0ABW2XAG9_9ACTN</name>
<dbReference type="EMBL" id="JBHTGL010000002">
    <property type="protein sequence ID" value="MFD0621592.1"/>
    <property type="molecule type" value="Genomic_DNA"/>
</dbReference>
<reference evidence="4" key="2">
    <citation type="journal article" date="2019" name="Int. J. Syst. Evol. Microbiol.">
        <title>The Global Catalogue of Microorganisms (GCM) 10K type strain sequencing project: providing services to taxonomists for standard genome sequencing and annotation.</title>
        <authorList>
            <consortium name="The Broad Institute Genomics Platform"/>
            <consortium name="The Broad Institute Genome Sequencing Center for Infectious Disease"/>
            <person name="Wu L."/>
            <person name="Ma J."/>
        </authorList>
    </citation>
    <scope>NUCLEOTIDE SEQUENCE [LARGE SCALE GENOMIC DNA]</scope>
    <source>
        <strain evidence="4">JCM 12607</strain>
    </source>
</reference>
<comment type="caution">
    <text evidence="2">The sequence shown here is derived from an EMBL/GenBank/DDBJ whole genome shotgun (WGS) entry which is preliminary data.</text>
</comment>
<accession>A0ABW2XAG9</accession>
<keyword evidence="4" id="KW-1185">Reference proteome</keyword>
<organism evidence="2 4">
    <name type="scientific">Streptomyces sanglieri</name>
    <dbReference type="NCBI Taxonomy" id="193460"/>
    <lineage>
        <taxon>Bacteria</taxon>
        <taxon>Bacillati</taxon>
        <taxon>Actinomycetota</taxon>
        <taxon>Actinomycetes</taxon>
        <taxon>Kitasatosporales</taxon>
        <taxon>Streptomycetaceae</taxon>
        <taxon>Streptomyces</taxon>
    </lineage>
</organism>
<protein>
    <submittedName>
        <fullName evidence="2">Uncharacterized protein</fullName>
    </submittedName>
</protein>
<evidence type="ECO:0000313" key="4">
    <source>
        <dbReference type="Proteomes" id="UP001596915"/>
    </source>
</evidence>
<dbReference type="EMBL" id="JBHTGL010000011">
    <property type="protein sequence ID" value="MFD0629914.1"/>
    <property type="molecule type" value="Genomic_DNA"/>
</dbReference>
<sequence length="57" mass="6075">MPMSQDTDEVLGIDMARMMASIPVSRLVSFSQGAVTLDDLEKLLAHLDAARAAADQA</sequence>
<dbReference type="Proteomes" id="UP001596915">
    <property type="component" value="Unassembled WGS sequence"/>
</dbReference>
<evidence type="ECO:0000313" key="1">
    <source>
        <dbReference type="EMBL" id="MFD0621592.1"/>
    </source>
</evidence>
<dbReference type="EMBL" id="JBHTGL010000010">
    <property type="protein sequence ID" value="MFD0629871.1"/>
    <property type="molecule type" value="Genomic_DNA"/>
</dbReference>
<evidence type="ECO:0000313" key="3">
    <source>
        <dbReference type="EMBL" id="MFD0629914.1"/>
    </source>
</evidence>
<gene>
    <name evidence="1" type="ORF">ACFQ2K_00990</name>
    <name evidence="2" type="ORF">ACFQ2K_52115</name>
    <name evidence="3" type="ORF">ACFQ2K_52405</name>
</gene>